<dbReference type="eggNOG" id="ENOG502R0HY">
    <property type="taxonomic scope" value="Eukaryota"/>
</dbReference>
<evidence type="ECO:0000313" key="2">
    <source>
        <dbReference type="EMBL" id="CEL70333.1"/>
    </source>
</evidence>
<sequence length="193" mass="22627">MSYLQPYSRCHDRGVSFLKMKTRTVIIVCVLAVVVHCECGSASYWDDPWPATDAPWHEIVTQIKNTSDSMYEKVLAIRRLGLSFRMRHAVFERVRKLQPEALQFPPMWQAWNDLWSIIDDIYQTQDQLRLLVRRQKDVLAAIRGHRVSAEGQHWRDVNSVCRKVDGEVRHAEEVLEQETGKYDNILLELNTFD</sequence>
<accession>F0VPE5</accession>
<reference evidence="1" key="2">
    <citation type="submission" date="2011-03" db="EMBL/GenBank/DDBJ databases">
        <title>Comparative genomics and transcriptomics of Neospora caninum and Toxoplasma gondii.</title>
        <authorList>
            <person name="Reid A.J."/>
            <person name="Sohal A."/>
            <person name="Harris D."/>
            <person name="Quail M."/>
            <person name="Sanders M."/>
            <person name="Berriman M."/>
            <person name="Wastling J.M."/>
            <person name="Pain A."/>
        </authorList>
    </citation>
    <scope>NUCLEOTIDE SEQUENCE</scope>
    <source>
        <strain evidence="1">Liverpool</strain>
    </source>
</reference>
<dbReference type="RefSeq" id="XP_003885619.1">
    <property type="nucleotide sequence ID" value="XM_003885570.1"/>
</dbReference>
<name>F0VPE5_NEOCL</name>
<gene>
    <name evidence="2" type="ORF">BN1204_060160</name>
    <name evidence="1" type="ORF">NCLIV_060160</name>
</gene>
<dbReference type="AlphaFoldDB" id="F0VPE5"/>
<proteinExistence type="predicted"/>
<reference evidence="2" key="4">
    <citation type="journal article" date="2015" name="PLoS ONE">
        <title>Comprehensive Evaluation of Toxoplasma gondii VEG and Neospora caninum LIV Genomes with Tachyzoite Stage Transcriptome and Proteome Defines Novel Transcript Features.</title>
        <authorList>
            <person name="Ramaprasad A."/>
            <person name="Mourier T."/>
            <person name="Naeem R."/>
            <person name="Malas T.B."/>
            <person name="Moussa E."/>
            <person name="Panigrahi A."/>
            <person name="Vermont S.J."/>
            <person name="Otto T.D."/>
            <person name="Wastling J."/>
            <person name="Pain A."/>
        </authorList>
    </citation>
    <scope>NUCLEOTIDE SEQUENCE</scope>
    <source>
        <strain evidence="2">Liverpool</strain>
    </source>
</reference>
<protein>
    <submittedName>
        <fullName evidence="1">Tgd057, related</fullName>
    </submittedName>
</protein>
<reference evidence="3" key="3">
    <citation type="journal article" date="2012" name="PLoS Pathog.">
        <title>Comparative genomics of the apicomplexan parasites Toxoplasma gondii and Neospora caninum: Coccidia differing in host range and transmission strategy.</title>
        <authorList>
            <person name="Reid A.J."/>
            <person name="Vermont S.J."/>
            <person name="Cotton J.A."/>
            <person name="Harris D."/>
            <person name="Hill-Cawthorne G.A."/>
            <person name="Konen-Waisman S."/>
            <person name="Latham S.M."/>
            <person name="Mourier T."/>
            <person name="Norton R."/>
            <person name="Quail M.A."/>
            <person name="Sanders M."/>
            <person name="Shanmugam D."/>
            <person name="Sohal A."/>
            <person name="Wasmuth J.D."/>
            <person name="Brunk B."/>
            <person name="Grigg M.E."/>
            <person name="Howard J.C."/>
            <person name="Parkinson J."/>
            <person name="Roos D.S."/>
            <person name="Trees A.J."/>
            <person name="Berriman M."/>
            <person name="Pain A."/>
            <person name="Wastling J.M."/>
        </authorList>
    </citation>
    <scope>NUCLEOTIDE SEQUENCE [LARGE SCALE GENOMIC DNA]</scope>
    <source>
        <strain evidence="3">Liverpool</strain>
    </source>
</reference>
<keyword evidence="3" id="KW-1185">Reference proteome</keyword>
<dbReference type="OrthoDB" id="10382209at2759"/>
<reference evidence="1" key="1">
    <citation type="submission" date="2011-02" db="EMBL/GenBank/DDBJ databases">
        <authorList>
            <person name="Aslett M."/>
        </authorList>
    </citation>
    <scope>NUCLEOTIDE SEQUENCE</scope>
    <source>
        <strain evidence="1">Liverpool</strain>
    </source>
</reference>
<evidence type="ECO:0000313" key="3">
    <source>
        <dbReference type="Proteomes" id="UP000007494"/>
    </source>
</evidence>
<dbReference type="EMBL" id="LN714486">
    <property type="protein sequence ID" value="CEL70333.1"/>
    <property type="molecule type" value="Genomic_DNA"/>
</dbReference>
<dbReference type="GeneID" id="13441004"/>
<dbReference type="OMA" id="RNEIWRI"/>
<evidence type="ECO:0000313" key="1">
    <source>
        <dbReference type="EMBL" id="CBZ55591.1"/>
    </source>
</evidence>
<dbReference type="EMBL" id="FR823392">
    <property type="protein sequence ID" value="CBZ55591.1"/>
    <property type="molecule type" value="Genomic_DNA"/>
</dbReference>
<dbReference type="Proteomes" id="UP000007494">
    <property type="component" value="Chromosome XI"/>
</dbReference>
<organism evidence="1 3">
    <name type="scientific">Neospora caninum (strain Liverpool)</name>
    <dbReference type="NCBI Taxonomy" id="572307"/>
    <lineage>
        <taxon>Eukaryota</taxon>
        <taxon>Sar</taxon>
        <taxon>Alveolata</taxon>
        <taxon>Apicomplexa</taxon>
        <taxon>Conoidasida</taxon>
        <taxon>Coccidia</taxon>
        <taxon>Eucoccidiorida</taxon>
        <taxon>Eimeriorina</taxon>
        <taxon>Sarcocystidae</taxon>
        <taxon>Neospora</taxon>
    </lineage>
</organism>
<dbReference type="VEuPathDB" id="ToxoDB:NCLIV_060160"/>
<dbReference type="InParanoid" id="F0VPE5"/>